<dbReference type="RefSeq" id="WP_135442069.1">
    <property type="nucleotide sequence ID" value="NZ_SRLE01000005.1"/>
</dbReference>
<evidence type="ECO:0000256" key="1">
    <source>
        <dbReference type="ARBA" id="ARBA00006739"/>
    </source>
</evidence>
<comment type="similarity">
    <text evidence="1">Belongs to the glycosyltransferase 2 family.</text>
</comment>
<evidence type="ECO:0000313" key="5">
    <source>
        <dbReference type="EMBL" id="TGD74887.1"/>
    </source>
</evidence>
<dbReference type="Proteomes" id="UP000298050">
    <property type="component" value="Unassembled WGS sequence"/>
</dbReference>
<dbReference type="PANTHER" id="PTHR43685:SF5">
    <property type="entry name" value="GLYCOSYLTRANSFERASE EPSE-RELATED"/>
    <property type="match status" value="1"/>
</dbReference>
<keyword evidence="6" id="KW-1185">Reference proteome</keyword>
<dbReference type="InterPro" id="IPR050834">
    <property type="entry name" value="Glycosyltransf_2"/>
</dbReference>
<dbReference type="Gene3D" id="3.90.550.10">
    <property type="entry name" value="Spore Coat Polysaccharide Biosynthesis Protein SpsA, Chain A"/>
    <property type="match status" value="1"/>
</dbReference>
<dbReference type="GO" id="GO:0016757">
    <property type="term" value="F:glycosyltransferase activity"/>
    <property type="evidence" value="ECO:0007669"/>
    <property type="project" value="UniProtKB-KW"/>
</dbReference>
<comment type="caution">
    <text evidence="5">The sequence shown here is derived from an EMBL/GenBank/DDBJ whole genome shotgun (WGS) entry which is preliminary data.</text>
</comment>
<dbReference type="InterPro" id="IPR001173">
    <property type="entry name" value="Glyco_trans_2-like"/>
</dbReference>
<dbReference type="InterPro" id="IPR029044">
    <property type="entry name" value="Nucleotide-diphossugar_trans"/>
</dbReference>
<evidence type="ECO:0000313" key="6">
    <source>
        <dbReference type="Proteomes" id="UP000298050"/>
    </source>
</evidence>
<gene>
    <name evidence="5" type="ORF">E4634_06755</name>
</gene>
<feature type="domain" description="Glycosyltransferase 2-like" evidence="4">
    <location>
        <begin position="38"/>
        <end position="146"/>
    </location>
</feature>
<keyword evidence="3 5" id="KW-0808">Transferase</keyword>
<dbReference type="OrthoDB" id="9801954at2"/>
<organism evidence="5 6">
    <name type="scientific">Mangrovimicrobium sediminis</name>
    <dbReference type="NCBI Taxonomy" id="2562682"/>
    <lineage>
        <taxon>Bacteria</taxon>
        <taxon>Pseudomonadati</taxon>
        <taxon>Pseudomonadota</taxon>
        <taxon>Gammaproteobacteria</taxon>
        <taxon>Cellvibrionales</taxon>
        <taxon>Halieaceae</taxon>
        <taxon>Mangrovimicrobium</taxon>
    </lineage>
</organism>
<name>A0A4Z0M654_9GAMM</name>
<dbReference type="EMBL" id="SRLE01000005">
    <property type="protein sequence ID" value="TGD74887.1"/>
    <property type="molecule type" value="Genomic_DNA"/>
</dbReference>
<accession>A0A4Z0M654</accession>
<dbReference type="PANTHER" id="PTHR43685">
    <property type="entry name" value="GLYCOSYLTRANSFERASE"/>
    <property type="match status" value="1"/>
</dbReference>
<proteinExistence type="inferred from homology"/>
<dbReference type="SUPFAM" id="SSF53448">
    <property type="entry name" value="Nucleotide-diphospho-sugar transferases"/>
    <property type="match status" value="1"/>
</dbReference>
<evidence type="ECO:0000259" key="4">
    <source>
        <dbReference type="Pfam" id="PF00535"/>
    </source>
</evidence>
<sequence>MACADTWSVNQASYERWSRLRDQRLLEASVAGHGPLISIVMPVYNTEPAYLASAIESVMAQTYQYWQLCIADDASTEPGVAAMLQHYAGLDQRIYVSRLENNQGIAGASNRALELASGQFVALIDHDDVLHPAALNAVVCALVANPGVKFVYTDSDHLDAQGRRCDPFFKPDWDYSRFLGQNYLNHLTVIQRDLLQACQGWRAGYQGSQDYDLYLRIVETIEPREILHLPEVLYHWRDVPDSVARSNLARAVGAAREAIAHHFERVGVEALVKGCANAIIFNRIEWPLPAASVELVVYGENEAEIEAASGALSVVDEMLSVRISPIVGSVDSPDLVMAVATRLSASDSDFFGTVDARLRPKAGHWLRRLVSIAARDDVAAVSGKLLRSDGRLAAAPEYHAAGAQCTVAALNLLDETSKGNIANLCLDQEVTALPAALMLARTVSLRQFLAMFEHSENLDAAVRLSCREMLDQDMRVLWSPHTVLRYSNDAGLPCAVVPDCFADGIPALLPDNPNCREIEWEADWRETDS</sequence>
<dbReference type="AlphaFoldDB" id="A0A4Z0M654"/>
<reference evidence="5 6" key="1">
    <citation type="submission" date="2019-04" db="EMBL/GenBank/DDBJ databases">
        <title>Taxonomy of novel Haliea sp. from mangrove soil of West Coast of India.</title>
        <authorList>
            <person name="Verma A."/>
            <person name="Kumar P."/>
            <person name="Krishnamurthi S."/>
        </authorList>
    </citation>
    <scope>NUCLEOTIDE SEQUENCE [LARGE SCALE GENOMIC DNA]</scope>
    <source>
        <strain evidence="5 6">SAOS-164</strain>
    </source>
</reference>
<protein>
    <submittedName>
        <fullName evidence="5">Glycosyltransferase</fullName>
    </submittedName>
</protein>
<evidence type="ECO:0000256" key="3">
    <source>
        <dbReference type="ARBA" id="ARBA00022679"/>
    </source>
</evidence>
<dbReference type="Pfam" id="PF00535">
    <property type="entry name" value="Glycos_transf_2"/>
    <property type="match status" value="1"/>
</dbReference>
<evidence type="ECO:0000256" key="2">
    <source>
        <dbReference type="ARBA" id="ARBA00022676"/>
    </source>
</evidence>
<dbReference type="CDD" id="cd04184">
    <property type="entry name" value="GT2_RfbC_Mx_like"/>
    <property type="match status" value="1"/>
</dbReference>
<keyword evidence="2" id="KW-0328">Glycosyltransferase</keyword>